<feature type="transmembrane region" description="Helical" evidence="1">
    <location>
        <begin position="154"/>
        <end position="173"/>
    </location>
</feature>
<dbReference type="GO" id="GO:0016020">
    <property type="term" value="C:membrane"/>
    <property type="evidence" value="ECO:0007669"/>
    <property type="project" value="InterPro"/>
</dbReference>
<keyword evidence="1" id="KW-1133">Transmembrane helix</keyword>
<keyword evidence="4" id="KW-1185">Reference proteome</keyword>
<dbReference type="PANTHER" id="PTHR22911:SF79">
    <property type="entry name" value="MOBA-LIKE NTP TRANSFERASE DOMAIN-CONTAINING PROTEIN"/>
    <property type="match status" value="1"/>
</dbReference>
<feature type="transmembrane region" description="Helical" evidence="1">
    <location>
        <begin position="269"/>
        <end position="288"/>
    </location>
</feature>
<feature type="domain" description="EamA" evidence="2">
    <location>
        <begin position="12"/>
        <end position="139"/>
    </location>
</feature>
<feature type="transmembrane region" description="Helical" evidence="1">
    <location>
        <begin position="185"/>
        <end position="203"/>
    </location>
</feature>
<evidence type="ECO:0000313" key="3">
    <source>
        <dbReference type="EMBL" id="WMW22886.1"/>
    </source>
</evidence>
<feature type="transmembrane region" description="Helical" evidence="1">
    <location>
        <begin position="9"/>
        <end position="26"/>
    </location>
</feature>
<keyword evidence="1" id="KW-0812">Transmembrane</keyword>
<sequence length="303" mass="33148">MNPGSKKPYIELVTGSVLFGLLGVFVDYLQDVPTGPMIFYKQLFGVLSLLVFIILTGKLSQIIPRKKKRYLLLLGFINTTTLFTYFICIKYTSFSVAILMLYTAPMYVTLLSPLILKEKITRKGIVALVLSFIGLLFIVDMSGITTGFAAGNGYIIGIAAGILAGFSFGSEIVTIRYIKDDYSSVAQLFWYTLIGVVLLLPFAGGVPKPVFADNLNLLILFGVVNTAMAALLYVSGISQIEAQKGSILALLEPVSGIFFDFTILHTPLLANTIIGCIFILLGAYIAVIEKSPRVFGKYFRIQV</sequence>
<evidence type="ECO:0000313" key="4">
    <source>
        <dbReference type="Proteomes" id="UP001183006"/>
    </source>
</evidence>
<dbReference type="InterPro" id="IPR000620">
    <property type="entry name" value="EamA_dom"/>
</dbReference>
<dbReference type="KEGG" id="mmav:RE476_03415"/>
<feature type="transmembrane region" description="Helical" evidence="1">
    <location>
        <begin position="69"/>
        <end position="87"/>
    </location>
</feature>
<accession>A0AA51UJK5</accession>
<dbReference type="GeneID" id="84229158"/>
<organism evidence="3 4">
    <name type="scientific">Methanolobus mangrovi</name>
    <dbReference type="NCBI Taxonomy" id="3072977"/>
    <lineage>
        <taxon>Archaea</taxon>
        <taxon>Methanobacteriati</taxon>
        <taxon>Methanobacteriota</taxon>
        <taxon>Stenosarchaea group</taxon>
        <taxon>Methanomicrobia</taxon>
        <taxon>Methanosarcinales</taxon>
        <taxon>Methanosarcinaceae</taxon>
        <taxon>Methanolobus</taxon>
    </lineage>
</organism>
<dbReference type="RefSeq" id="WP_309309000.1">
    <property type="nucleotide sequence ID" value="NZ_CP133594.1"/>
</dbReference>
<dbReference type="InterPro" id="IPR037185">
    <property type="entry name" value="EmrE-like"/>
</dbReference>
<gene>
    <name evidence="3" type="ORF">RE476_03415</name>
</gene>
<feature type="transmembrane region" description="Helical" evidence="1">
    <location>
        <begin position="246"/>
        <end position="263"/>
    </location>
</feature>
<evidence type="ECO:0000256" key="1">
    <source>
        <dbReference type="SAM" id="Phobius"/>
    </source>
</evidence>
<name>A0AA51UJK5_9EURY</name>
<feature type="transmembrane region" description="Helical" evidence="1">
    <location>
        <begin position="125"/>
        <end position="148"/>
    </location>
</feature>
<feature type="transmembrane region" description="Helical" evidence="1">
    <location>
        <begin position="215"/>
        <end position="234"/>
    </location>
</feature>
<evidence type="ECO:0000259" key="2">
    <source>
        <dbReference type="Pfam" id="PF00892"/>
    </source>
</evidence>
<dbReference type="PANTHER" id="PTHR22911">
    <property type="entry name" value="ACYL-MALONYL CONDENSING ENZYME-RELATED"/>
    <property type="match status" value="1"/>
</dbReference>
<dbReference type="Pfam" id="PF00892">
    <property type="entry name" value="EamA"/>
    <property type="match status" value="2"/>
</dbReference>
<dbReference type="AlphaFoldDB" id="A0AA51UJK5"/>
<dbReference type="Proteomes" id="UP001183006">
    <property type="component" value="Chromosome"/>
</dbReference>
<proteinExistence type="predicted"/>
<feature type="domain" description="EamA" evidence="2">
    <location>
        <begin position="156"/>
        <end position="287"/>
    </location>
</feature>
<feature type="transmembrane region" description="Helical" evidence="1">
    <location>
        <begin position="93"/>
        <end position="116"/>
    </location>
</feature>
<dbReference type="EMBL" id="CP133594">
    <property type="protein sequence ID" value="WMW22886.1"/>
    <property type="molecule type" value="Genomic_DNA"/>
</dbReference>
<dbReference type="SUPFAM" id="SSF103481">
    <property type="entry name" value="Multidrug resistance efflux transporter EmrE"/>
    <property type="match status" value="2"/>
</dbReference>
<feature type="transmembrane region" description="Helical" evidence="1">
    <location>
        <begin position="38"/>
        <end position="57"/>
    </location>
</feature>
<reference evidence="3" key="1">
    <citation type="submission" date="2023-08" db="EMBL/GenBank/DDBJ databases">
        <title>Methanolobus mangrovi sp. nov. and Methanolobus sediminis sp. nov, two novel methylotrophic methanogens isolated from mangrove sediments in China.</title>
        <authorList>
            <person name="Zhou J."/>
        </authorList>
    </citation>
    <scope>NUCLEOTIDE SEQUENCE</scope>
    <source>
        <strain evidence="3">FTZ2</strain>
    </source>
</reference>
<protein>
    <submittedName>
        <fullName evidence="3">DMT family transporter</fullName>
    </submittedName>
</protein>
<keyword evidence="1" id="KW-0472">Membrane</keyword>